<dbReference type="EMBL" id="JAYKOT010000003">
    <property type="protein sequence ID" value="MEB3429410.1"/>
    <property type="molecule type" value="Genomic_DNA"/>
</dbReference>
<evidence type="ECO:0000256" key="2">
    <source>
        <dbReference type="ARBA" id="ARBA00022898"/>
    </source>
</evidence>
<dbReference type="RefSeq" id="WP_324619600.1">
    <property type="nucleotide sequence ID" value="NZ_JAYKOT010000003.1"/>
</dbReference>
<dbReference type="CDD" id="cd00609">
    <property type="entry name" value="AAT_like"/>
    <property type="match status" value="1"/>
</dbReference>
<dbReference type="PANTHER" id="PTHR46577">
    <property type="entry name" value="HTH-TYPE TRANSCRIPTIONAL REGULATORY PROTEIN GABR"/>
    <property type="match status" value="1"/>
</dbReference>
<keyword evidence="3" id="KW-0805">Transcription regulation</keyword>
<dbReference type="Gene3D" id="3.40.640.10">
    <property type="entry name" value="Type I PLP-dependent aspartate aminotransferase-like (Major domain)"/>
    <property type="match status" value="1"/>
</dbReference>
<dbReference type="Proteomes" id="UP001357733">
    <property type="component" value="Unassembled WGS sequence"/>
</dbReference>
<evidence type="ECO:0000256" key="1">
    <source>
        <dbReference type="ARBA" id="ARBA00005384"/>
    </source>
</evidence>
<feature type="domain" description="HTH gntR-type" evidence="6">
    <location>
        <begin position="10"/>
        <end position="78"/>
    </location>
</feature>
<dbReference type="SUPFAM" id="SSF46785">
    <property type="entry name" value="Winged helix' DNA-binding domain"/>
    <property type="match status" value="1"/>
</dbReference>
<dbReference type="Gene3D" id="1.10.10.10">
    <property type="entry name" value="Winged helix-like DNA-binding domain superfamily/Winged helix DNA-binding domain"/>
    <property type="match status" value="1"/>
</dbReference>
<dbReference type="InterPro" id="IPR015424">
    <property type="entry name" value="PyrdxlP-dep_Trfase"/>
</dbReference>
<evidence type="ECO:0000313" key="8">
    <source>
        <dbReference type="Proteomes" id="UP001357733"/>
    </source>
</evidence>
<dbReference type="GO" id="GO:0003700">
    <property type="term" value="F:DNA-binding transcription factor activity"/>
    <property type="evidence" value="ECO:0007669"/>
    <property type="project" value="InterPro"/>
</dbReference>
<name>A0AAW9MYC1_9FIRM</name>
<evidence type="ECO:0000259" key="6">
    <source>
        <dbReference type="PROSITE" id="PS50949"/>
    </source>
</evidence>
<dbReference type="SUPFAM" id="SSF53383">
    <property type="entry name" value="PLP-dependent transferases"/>
    <property type="match status" value="1"/>
</dbReference>
<keyword evidence="8" id="KW-1185">Reference proteome</keyword>
<organism evidence="7 8">
    <name type="scientific">Citroniella saccharovorans</name>
    <dbReference type="NCBI Taxonomy" id="2053367"/>
    <lineage>
        <taxon>Bacteria</taxon>
        <taxon>Bacillati</taxon>
        <taxon>Bacillota</taxon>
        <taxon>Tissierellia</taxon>
        <taxon>Tissierellales</taxon>
        <taxon>Peptoniphilaceae</taxon>
        <taxon>Citroniella</taxon>
    </lineage>
</organism>
<keyword evidence="5" id="KW-0804">Transcription</keyword>
<keyword evidence="2" id="KW-0663">Pyridoxal phosphate</keyword>
<comment type="similarity">
    <text evidence="1">In the C-terminal section; belongs to the class-I pyridoxal-phosphate-dependent aminotransferase family.</text>
</comment>
<dbReference type="SMART" id="SM00345">
    <property type="entry name" value="HTH_GNTR"/>
    <property type="match status" value="1"/>
</dbReference>
<dbReference type="AlphaFoldDB" id="A0AAW9MYC1"/>
<dbReference type="GO" id="GO:0008483">
    <property type="term" value="F:transaminase activity"/>
    <property type="evidence" value="ECO:0007669"/>
    <property type="project" value="UniProtKB-KW"/>
</dbReference>
<keyword evidence="4" id="KW-0238">DNA-binding</keyword>
<keyword evidence="7" id="KW-0032">Aminotransferase</keyword>
<accession>A0AAW9MYC1</accession>
<dbReference type="InterPro" id="IPR004839">
    <property type="entry name" value="Aminotransferase_I/II_large"/>
</dbReference>
<dbReference type="InterPro" id="IPR036388">
    <property type="entry name" value="WH-like_DNA-bd_sf"/>
</dbReference>
<reference evidence="7 8" key="1">
    <citation type="submission" date="2024-01" db="EMBL/GenBank/DDBJ databases">
        <title>Complete genome sequence of Citroniella saccharovorans strain M6.X9, isolated from human fecal sample.</title>
        <authorList>
            <person name="Cheng G."/>
            <person name="Westerholm M."/>
            <person name="Schnurer A."/>
        </authorList>
    </citation>
    <scope>NUCLEOTIDE SEQUENCE [LARGE SCALE GENOMIC DNA]</scope>
    <source>
        <strain evidence="7 8">DSM 29873</strain>
    </source>
</reference>
<dbReference type="PROSITE" id="PS50949">
    <property type="entry name" value="HTH_GNTR"/>
    <property type="match status" value="1"/>
</dbReference>
<evidence type="ECO:0000256" key="5">
    <source>
        <dbReference type="ARBA" id="ARBA00023163"/>
    </source>
</evidence>
<evidence type="ECO:0000256" key="3">
    <source>
        <dbReference type="ARBA" id="ARBA00023015"/>
    </source>
</evidence>
<gene>
    <name evidence="7" type="ORF">VLK81_05170</name>
</gene>
<evidence type="ECO:0000256" key="4">
    <source>
        <dbReference type="ARBA" id="ARBA00023125"/>
    </source>
</evidence>
<comment type="caution">
    <text evidence="7">The sequence shown here is derived from an EMBL/GenBank/DDBJ whole genome shotgun (WGS) entry which is preliminary data.</text>
</comment>
<protein>
    <submittedName>
        <fullName evidence="7">PLP-dependent aminotransferase family protein</fullName>
    </submittedName>
</protein>
<dbReference type="Pfam" id="PF00392">
    <property type="entry name" value="GntR"/>
    <property type="match status" value="1"/>
</dbReference>
<sequence>MITVNFKSDINLYEQIYNKIILEIEEGRLSYKDKLPSKRNLASHLGVSVNTVSTAYELLLSEGYLVSKEKVGYFVDMLDRSNLRPIGKTFDDSENQNINEKKKYKYDFYFAGLDKDYIYKSLQPFSAKALEMTINEDSTDPLGSFKLRKEIAKMLFDYKGIDSSANNILITSGYRENLNIIFSILNEEYYAAEDPCYFKNSSIFKNAGKKLLRIPIDKYGFSVKDLEKGPAKVAITTPSHQFAEGILMGIRRRQRLINWANENYAYIFEDDYDSDFRYGPKLVPALKALDKEDRVIFSGSFSQSVGKIFSISYLCLPDELIEKLDLKSVEKSRISALEENLLYLFLASGEYRKYINRMTKIYKKKRDLFIKYISERRKDAIVEGDELGLFFTLRFSKKIPSDELVQKRLEERGIYLKSVDDYRHYKKNDRKYIVGFGGFEIEKIPRAANSLLEVFSEEENEKE</sequence>
<dbReference type="Pfam" id="PF00155">
    <property type="entry name" value="Aminotran_1_2"/>
    <property type="match status" value="1"/>
</dbReference>
<dbReference type="InterPro" id="IPR015421">
    <property type="entry name" value="PyrdxlP-dep_Trfase_major"/>
</dbReference>
<evidence type="ECO:0000313" key="7">
    <source>
        <dbReference type="EMBL" id="MEB3429410.1"/>
    </source>
</evidence>
<dbReference type="PANTHER" id="PTHR46577:SF1">
    <property type="entry name" value="HTH-TYPE TRANSCRIPTIONAL REGULATORY PROTEIN GABR"/>
    <property type="match status" value="1"/>
</dbReference>
<dbReference type="GO" id="GO:0003677">
    <property type="term" value="F:DNA binding"/>
    <property type="evidence" value="ECO:0007669"/>
    <property type="project" value="UniProtKB-KW"/>
</dbReference>
<keyword evidence="7" id="KW-0808">Transferase</keyword>
<dbReference type="CDD" id="cd07377">
    <property type="entry name" value="WHTH_GntR"/>
    <property type="match status" value="1"/>
</dbReference>
<dbReference type="GO" id="GO:0030170">
    <property type="term" value="F:pyridoxal phosphate binding"/>
    <property type="evidence" value="ECO:0007669"/>
    <property type="project" value="InterPro"/>
</dbReference>
<dbReference type="InterPro" id="IPR051446">
    <property type="entry name" value="HTH_trans_reg/aminotransferase"/>
</dbReference>
<dbReference type="InterPro" id="IPR036390">
    <property type="entry name" value="WH_DNA-bd_sf"/>
</dbReference>
<proteinExistence type="inferred from homology"/>
<dbReference type="InterPro" id="IPR000524">
    <property type="entry name" value="Tscrpt_reg_HTH_GntR"/>
</dbReference>